<dbReference type="Proteomes" id="UP001404956">
    <property type="component" value="Unassembled WGS sequence"/>
</dbReference>
<organism evidence="1 2">
    <name type="scientific">Deinococcus aluminii</name>
    <dbReference type="NCBI Taxonomy" id="1656885"/>
    <lineage>
        <taxon>Bacteria</taxon>
        <taxon>Thermotogati</taxon>
        <taxon>Deinococcota</taxon>
        <taxon>Deinococci</taxon>
        <taxon>Deinococcales</taxon>
        <taxon>Deinococcaceae</taxon>
        <taxon>Deinococcus</taxon>
    </lineage>
</organism>
<evidence type="ECO:0000313" key="1">
    <source>
        <dbReference type="EMBL" id="GAA5533893.1"/>
    </source>
</evidence>
<dbReference type="EMBL" id="BAABRV010000005">
    <property type="protein sequence ID" value="GAA5533893.1"/>
    <property type="molecule type" value="Genomic_DNA"/>
</dbReference>
<sequence length="81" mass="9272">MRHFSLNIERANAPEDEDNLVYASLHDTQTYGHDRRHLSGGLSLEEVQERFTRFHITPPEGLLAALNEDARTNAGNVIRTW</sequence>
<accession>A0ABP9XG83</accession>
<proteinExistence type="predicted"/>
<protein>
    <submittedName>
        <fullName evidence="1">Uncharacterized protein</fullName>
    </submittedName>
</protein>
<comment type="caution">
    <text evidence="1">The sequence shown here is derived from an EMBL/GenBank/DDBJ whole genome shotgun (WGS) entry which is preliminary data.</text>
</comment>
<evidence type="ECO:0000313" key="2">
    <source>
        <dbReference type="Proteomes" id="UP001404956"/>
    </source>
</evidence>
<dbReference type="RefSeq" id="WP_345454720.1">
    <property type="nucleotide sequence ID" value="NZ_BAABRV010000005.1"/>
</dbReference>
<reference evidence="1 2" key="1">
    <citation type="submission" date="2024-02" db="EMBL/GenBank/DDBJ databases">
        <title>Deinococcus aluminii NBRC 112889.</title>
        <authorList>
            <person name="Ichikawa N."/>
            <person name="Katano-Makiyama Y."/>
            <person name="Hidaka K."/>
        </authorList>
    </citation>
    <scope>NUCLEOTIDE SEQUENCE [LARGE SCALE GENOMIC DNA]</scope>
    <source>
        <strain evidence="1 2">NBRC 112889</strain>
    </source>
</reference>
<name>A0ABP9XG83_9DEIO</name>
<gene>
    <name evidence="1" type="ORF">Dalu01_02301</name>
</gene>
<keyword evidence="2" id="KW-1185">Reference proteome</keyword>